<dbReference type="AlphaFoldDB" id="A0A921LCY7"/>
<keyword evidence="13" id="KW-1185">Reference proteome</keyword>
<feature type="transmembrane region" description="Helical" evidence="8">
    <location>
        <begin position="31"/>
        <end position="49"/>
    </location>
</feature>
<evidence type="ECO:0000256" key="6">
    <source>
        <dbReference type="ARBA" id="ARBA00022840"/>
    </source>
</evidence>
<dbReference type="InterPro" id="IPR036097">
    <property type="entry name" value="HisK_dim/P_sf"/>
</dbReference>
<dbReference type="InterPro" id="IPR004358">
    <property type="entry name" value="Sig_transdc_His_kin-like_C"/>
</dbReference>
<dbReference type="GO" id="GO:0005524">
    <property type="term" value="F:ATP binding"/>
    <property type="evidence" value="ECO:0007669"/>
    <property type="project" value="UniProtKB-KW"/>
</dbReference>
<reference evidence="11" key="1">
    <citation type="submission" date="2020-08" db="EMBL/GenBank/DDBJ databases">
        <authorList>
            <person name="Cejkova D."/>
            <person name="Kubasova T."/>
            <person name="Jahodarova E."/>
            <person name="Rychlik I."/>
        </authorList>
    </citation>
    <scope>NUCLEOTIDE SEQUENCE</scope>
    <source>
        <strain evidence="11">An772</strain>
    </source>
</reference>
<dbReference type="EC" id="2.7.13.3" evidence="2"/>
<evidence type="ECO:0000256" key="2">
    <source>
        <dbReference type="ARBA" id="ARBA00012438"/>
    </source>
</evidence>
<evidence type="ECO:0000256" key="5">
    <source>
        <dbReference type="ARBA" id="ARBA00022777"/>
    </source>
</evidence>
<reference evidence="10" key="4">
    <citation type="submission" date="2021-09" db="EMBL/GenBank/DDBJ databases">
        <authorList>
            <person name="Gilroy R."/>
        </authorList>
    </citation>
    <scope>NUCLEOTIDE SEQUENCE</scope>
    <source>
        <strain evidence="10">CHK55-1828</strain>
    </source>
</reference>
<dbReference type="Gene3D" id="1.10.287.130">
    <property type="match status" value="1"/>
</dbReference>
<reference evidence="10" key="2">
    <citation type="journal article" date="2021" name="PeerJ">
        <title>Extensive microbial diversity within the chicken gut microbiome revealed by metagenomics and culture.</title>
        <authorList>
            <person name="Gilroy R."/>
            <person name="Ravi A."/>
            <person name="Getino M."/>
            <person name="Pursley I."/>
            <person name="Horton D.L."/>
            <person name="Alikhan N.F."/>
            <person name="Baker D."/>
            <person name="Gharbi K."/>
            <person name="Hall N."/>
            <person name="Watson M."/>
            <person name="Adriaenssens E.M."/>
            <person name="Foster-Nyarko E."/>
            <person name="Jarju S."/>
            <person name="Secka A."/>
            <person name="Antonio M."/>
            <person name="Oren A."/>
            <person name="Chaudhuri R.R."/>
            <person name="La Ragione R."/>
            <person name="Hildebrand F."/>
            <person name="Pallen M.J."/>
        </authorList>
    </citation>
    <scope>NUCLEOTIDE SEQUENCE</scope>
    <source>
        <strain evidence="10">CHK55-1828</strain>
    </source>
</reference>
<keyword evidence="6" id="KW-0067">ATP-binding</keyword>
<keyword evidence="5 10" id="KW-0418">Kinase</keyword>
<dbReference type="SMART" id="SM00387">
    <property type="entry name" value="HATPase_c"/>
    <property type="match status" value="1"/>
</dbReference>
<gene>
    <name evidence="11" type="ORF">H7U35_10450</name>
    <name evidence="10" type="ORF">K8W02_09515</name>
</gene>
<dbReference type="GO" id="GO:0000155">
    <property type="term" value="F:phosphorelay sensor kinase activity"/>
    <property type="evidence" value="ECO:0007669"/>
    <property type="project" value="InterPro"/>
</dbReference>
<keyword evidence="8" id="KW-0472">Membrane</keyword>
<evidence type="ECO:0000313" key="13">
    <source>
        <dbReference type="Proteomes" id="UP000766986"/>
    </source>
</evidence>
<accession>A0A921LCY7</accession>
<keyword evidence="8" id="KW-0812">Transmembrane</keyword>
<dbReference type="PANTHER" id="PTHR43065:SF46">
    <property type="entry name" value="C4-DICARBOXYLATE TRANSPORT SENSOR PROTEIN DCTB"/>
    <property type="match status" value="1"/>
</dbReference>
<name>A0A921LCY7_9BACT</name>
<keyword evidence="4" id="KW-0547">Nucleotide-binding</keyword>
<keyword evidence="8" id="KW-1133">Transmembrane helix</keyword>
<evidence type="ECO:0000313" key="12">
    <source>
        <dbReference type="Proteomes" id="UP000717835"/>
    </source>
</evidence>
<dbReference type="PANTHER" id="PTHR43065">
    <property type="entry name" value="SENSOR HISTIDINE KINASE"/>
    <property type="match status" value="1"/>
</dbReference>
<dbReference type="Pfam" id="PF02518">
    <property type="entry name" value="HATPase_c"/>
    <property type="match status" value="1"/>
</dbReference>
<dbReference type="EMBL" id="DYVX01000077">
    <property type="protein sequence ID" value="HJF92603.1"/>
    <property type="molecule type" value="Genomic_DNA"/>
</dbReference>
<dbReference type="Gene3D" id="3.30.565.10">
    <property type="entry name" value="Histidine kinase-like ATPase, C-terminal domain"/>
    <property type="match status" value="1"/>
</dbReference>
<dbReference type="InterPro" id="IPR005467">
    <property type="entry name" value="His_kinase_dom"/>
</dbReference>
<dbReference type="InterPro" id="IPR003594">
    <property type="entry name" value="HATPase_dom"/>
</dbReference>
<evidence type="ECO:0000256" key="4">
    <source>
        <dbReference type="ARBA" id="ARBA00022741"/>
    </source>
</evidence>
<comment type="caution">
    <text evidence="10">The sequence shown here is derived from an EMBL/GenBank/DDBJ whole genome shotgun (WGS) entry which is preliminary data.</text>
</comment>
<dbReference type="InterPro" id="IPR036890">
    <property type="entry name" value="HATPase_C_sf"/>
</dbReference>
<evidence type="ECO:0000256" key="8">
    <source>
        <dbReference type="SAM" id="Phobius"/>
    </source>
</evidence>
<keyword evidence="3" id="KW-0808">Transferase</keyword>
<evidence type="ECO:0000313" key="10">
    <source>
        <dbReference type="EMBL" id="HJF92603.1"/>
    </source>
</evidence>
<dbReference type="PRINTS" id="PR00344">
    <property type="entry name" value="BCTRLSENSOR"/>
</dbReference>
<dbReference type="EMBL" id="JACLYZ010000023">
    <property type="protein sequence ID" value="MBM6735635.1"/>
    <property type="molecule type" value="Genomic_DNA"/>
</dbReference>
<reference evidence="11 13" key="3">
    <citation type="journal article" date="2021" name="Sci. Rep.">
        <title>The distribution of antibiotic resistance genes in chicken gut microbiota commensals.</title>
        <authorList>
            <person name="Juricova H."/>
            <person name="Matiasovicova J."/>
            <person name="Kubasova T."/>
            <person name="Cejkova D."/>
            <person name="Rychlik I."/>
        </authorList>
    </citation>
    <scope>NUCLEOTIDE SEQUENCE [LARGE SCALE GENOMIC DNA]</scope>
    <source>
        <strain evidence="11 13">An772</strain>
    </source>
</reference>
<feature type="transmembrane region" description="Helical" evidence="8">
    <location>
        <begin position="7"/>
        <end position="25"/>
    </location>
</feature>
<evidence type="ECO:0000313" key="11">
    <source>
        <dbReference type="EMBL" id="MBM6735635.1"/>
    </source>
</evidence>
<keyword evidence="7" id="KW-0902">Two-component regulatory system</keyword>
<dbReference type="SUPFAM" id="SSF47384">
    <property type="entry name" value="Homodimeric domain of signal transducing histidine kinase"/>
    <property type="match status" value="1"/>
</dbReference>
<dbReference type="Proteomes" id="UP000766986">
    <property type="component" value="Unassembled WGS sequence"/>
</dbReference>
<feature type="domain" description="Histidine kinase" evidence="9">
    <location>
        <begin position="117"/>
        <end position="321"/>
    </location>
</feature>
<dbReference type="RefSeq" id="WP_205095835.1">
    <property type="nucleotide sequence ID" value="NZ_CALUIP010000055.1"/>
</dbReference>
<evidence type="ECO:0000256" key="3">
    <source>
        <dbReference type="ARBA" id="ARBA00022679"/>
    </source>
</evidence>
<evidence type="ECO:0000256" key="7">
    <source>
        <dbReference type="ARBA" id="ARBA00023012"/>
    </source>
</evidence>
<dbReference type="Proteomes" id="UP000717835">
    <property type="component" value="Unassembled WGS sequence"/>
</dbReference>
<comment type="catalytic activity">
    <reaction evidence="1">
        <text>ATP + protein L-histidine = ADP + protein N-phospho-L-histidine.</text>
        <dbReference type="EC" id="2.7.13.3"/>
    </reaction>
</comment>
<protein>
    <recommendedName>
        <fullName evidence="2">histidine kinase</fullName>
        <ecNumber evidence="2">2.7.13.3</ecNumber>
    </recommendedName>
</protein>
<dbReference type="SUPFAM" id="SSF55874">
    <property type="entry name" value="ATPase domain of HSP90 chaperone/DNA topoisomerase II/histidine kinase"/>
    <property type="match status" value="1"/>
</dbReference>
<proteinExistence type="predicted"/>
<evidence type="ECO:0000259" key="9">
    <source>
        <dbReference type="PROSITE" id="PS50109"/>
    </source>
</evidence>
<dbReference type="PROSITE" id="PS50109">
    <property type="entry name" value="HIS_KIN"/>
    <property type="match status" value="1"/>
</dbReference>
<sequence>MRRYSLIVTLHILAIALLAIGVYLLAVKELWFSALMLFLVLAATGFNLYRMQMVQIRMMRHLAESLRFDDMMLSFRSPYRNRSMEQMVDELSEAMRNFRTHVLEHNEMAAWQKLIRVLTHEIMNSLTPIISLSETLCEREVDERSYSLMHQGMQTIHRRSKGLLEFVENYRKLTRLPAPVRRPVSLTELLLDLRKLYPEDYIHIELPTEDRTLQIDRTQIEQVLINLIKNAREACAKCEQPNIEVRVLPAQSWQCLLTVTDNGDGILPDVVDKVFVPFFTTKPGGQGIGLSLCKQIMNRHGGNITVKSAPGQGSCFTLLFG</sequence>
<organism evidence="10 12">
    <name type="scientific">Mediterranea massiliensis</name>
    <dbReference type="NCBI Taxonomy" id="1841865"/>
    <lineage>
        <taxon>Bacteria</taxon>
        <taxon>Pseudomonadati</taxon>
        <taxon>Bacteroidota</taxon>
        <taxon>Bacteroidia</taxon>
        <taxon>Bacteroidales</taxon>
        <taxon>Bacteroidaceae</taxon>
        <taxon>Mediterranea</taxon>
    </lineage>
</organism>
<evidence type="ECO:0000256" key="1">
    <source>
        <dbReference type="ARBA" id="ARBA00000085"/>
    </source>
</evidence>